<dbReference type="InterPro" id="IPR036390">
    <property type="entry name" value="WH_DNA-bd_sf"/>
</dbReference>
<feature type="compositionally biased region" description="Polar residues" evidence="1">
    <location>
        <begin position="58"/>
        <end position="83"/>
    </location>
</feature>
<dbReference type="RefSeq" id="WP_260643920.1">
    <property type="nucleotide sequence ID" value="NZ_CP104003.1"/>
</dbReference>
<evidence type="ECO:0000256" key="1">
    <source>
        <dbReference type="SAM" id="MobiDB-lite"/>
    </source>
</evidence>
<accession>A0A9E7UAB1</accession>
<evidence type="ECO:0000313" key="3">
    <source>
        <dbReference type="EMBL" id="UWM56806.1"/>
    </source>
</evidence>
<sequence length="83" mass="8894">MPRQLDEAILDRLRYDGPATWTDLAAAVDAHPARVRRRCGVLQDEGVLRLTTGGLYTVGQSNRPETNAPSDANGTSGRTAASD</sequence>
<feature type="region of interest" description="Disordered" evidence="1">
    <location>
        <begin position="57"/>
        <end position="83"/>
    </location>
</feature>
<dbReference type="Pfam" id="PF13404">
    <property type="entry name" value="HTH_AsnC-type"/>
    <property type="match status" value="1"/>
</dbReference>
<dbReference type="KEGG" id="ssai:N0B31_11020"/>
<name>A0A9E7UAB1_9EURY</name>
<reference evidence="3" key="1">
    <citation type="submission" date="2022-09" db="EMBL/GenBank/DDBJ databases">
        <title>Diverse halophilic archaea isolated from saline environments.</title>
        <authorList>
            <person name="Cui H.-L."/>
        </authorList>
    </citation>
    <scope>NUCLEOTIDE SEQUENCE</scope>
    <source>
        <strain evidence="3">ZS-35-S2</strain>
    </source>
</reference>
<dbReference type="GeneID" id="74942960"/>
<dbReference type="SUPFAM" id="SSF46785">
    <property type="entry name" value="Winged helix' DNA-binding domain"/>
    <property type="match status" value="1"/>
</dbReference>
<evidence type="ECO:0000313" key="4">
    <source>
        <dbReference type="Proteomes" id="UP001057580"/>
    </source>
</evidence>
<dbReference type="InterPro" id="IPR036388">
    <property type="entry name" value="WH-like_DNA-bd_sf"/>
</dbReference>
<dbReference type="InterPro" id="IPR000485">
    <property type="entry name" value="AsnC-type_HTH_dom"/>
</dbReference>
<dbReference type="GO" id="GO:0043565">
    <property type="term" value="F:sequence-specific DNA binding"/>
    <property type="evidence" value="ECO:0007669"/>
    <property type="project" value="InterPro"/>
</dbReference>
<keyword evidence="4" id="KW-1185">Reference proteome</keyword>
<dbReference type="Proteomes" id="UP001057580">
    <property type="component" value="Chromosome"/>
</dbReference>
<dbReference type="Gene3D" id="1.10.10.10">
    <property type="entry name" value="Winged helix-like DNA-binding domain superfamily/Winged helix DNA-binding domain"/>
    <property type="match status" value="1"/>
</dbReference>
<dbReference type="AlphaFoldDB" id="A0A9E7UAB1"/>
<dbReference type="EMBL" id="CP104003">
    <property type="protein sequence ID" value="UWM56806.1"/>
    <property type="molecule type" value="Genomic_DNA"/>
</dbReference>
<protein>
    <submittedName>
        <fullName evidence="3">Lrp/AsnC family transcriptional regulator</fullName>
    </submittedName>
</protein>
<organism evidence="3 4">
    <name type="scientific">Salinirubellus salinus</name>
    <dbReference type="NCBI Taxonomy" id="1364945"/>
    <lineage>
        <taxon>Archaea</taxon>
        <taxon>Methanobacteriati</taxon>
        <taxon>Methanobacteriota</taxon>
        <taxon>Stenosarchaea group</taxon>
        <taxon>Halobacteria</taxon>
        <taxon>Halobacteriales</taxon>
        <taxon>Natronomonadaceae</taxon>
        <taxon>Salinirubellus</taxon>
    </lineage>
</organism>
<gene>
    <name evidence="3" type="ORF">N0B31_11020</name>
</gene>
<proteinExistence type="predicted"/>
<feature type="domain" description="HTH asnC-type" evidence="2">
    <location>
        <begin position="5"/>
        <end position="38"/>
    </location>
</feature>
<evidence type="ECO:0000259" key="2">
    <source>
        <dbReference type="Pfam" id="PF13404"/>
    </source>
</evidence>